<dbReference type="PANTHER" id="PTHR22812">
    <property type="entry name" value="CHROMOBOX PROTEIN"/>
    <property type="match status" value="1"/>
</dbReference>
<evidence type="ECO:0000256" key="2">
    <source>
        <dbReference type="ARBA" id="ARBA00011353"/>
    </source>
</evidence>
<dbReference type="InterPro" id="IPR016197">
    <property type="entry name" value="Chromo-like_dom_sf"/>
</dbReference>
<feature type="region of interest" description="Disordered" evidence="4">
    <location>
        <begin position="1"/>
        <end position="28"/>
    </location>
</feature>
<proteinExistence type="predicted"/>
<dbReference type="GO" id="GO:0006338">
    <property type="term" value="P:chromatin remodeling"/>
    <property type="evidence" value="ECO:0007669"/>
    <property type="project" value="UniProtKB-ARBA"/>
</dbReference>
<dbReference type="Pfam" id="PF00385">
    <property type="entry name" value="Chromo"/>
    <property type="match status" value="2"/>
</dbReference>
<comment type="subcellular location">
    <subcellularLocation>
        <location evidence="1">Nucleus</location>
    </subcellularLocation>
</comment>
<dbReference type="OrthoDB" id="10071592at2759"/>
<organism evidence="6 7">
    <name type="scientific">Monosporascus ibericus</name>
    <dbReference type="NCBI Taxonomy" id="155417"/>
    <lineage>
        <taxon>Eukaryota</taxon>
        <taxon>Fungi</taxon>
        <taxon>Dikarya</taxon>
        <taxon>Ascomycota</taxon>
        <taxon>Pezizomycotina</taxon>
        <taxon>Sordariomycetes</taxon>
        <taxon>Xylariomycetidae</taxon>
        <taxon>Xylariales</taxon>
        <taxon>Xylariales incertae sedis</taxon>
        <taxon>Monosporascus</taxon>
    </lineage>
</organism>
<accession>A0A4Q4T0M4</accession>
<gene>
    <name evidence="6" type="ORF">DL764_008550</name>
</gene>
<comment type="caution">
    <text evidence="6">The sequence shown here is derived from an EMBL/GenBank/DDBJ whole genome shotgun (WGS) entry which is preliminary data.</text>
</comment>
<evidence type="ECO:0000313" key="6">
    <source>
        <dbReference type="EMBL" id="RYO89630.1"/>
    </source>
</evidence>
<dbReference type="EMBL" id="QJNU01000687">
    <property type="protein sequence ID" value="RYO89630.1"/>
    <property type="molecule type" value="Genomic_DNA"/>
</dbReference>
<evidence type="ECO:0000313" key="7">
    <source>
        <dbReference type="Proteomes" id="UP000293360"/>
    </source>
</evidence>
<keyword evidence="3" id="KW-0539">Nucleus</keyword>
<dbReference type="STRING" id="155417.A0A4Q4T0M4"/>
<keyword evidence="7" id="KW-1185">Reference proteome</keyword>
<dbReference type="CDD" id="cd00024">
    <property type="entry name" value="CD_CSD"/>
    <property type="match status" value="1"/>
</dbReference>
<name>A0A4Q4T0M4_9PEZI</name>
<feature type="domain" description="Chromo" evidence="5">
    <location>
        <begin position="96"/>
        <end position="146"/>
    </location>
</feature>
<evidence type="ECO:0000256" key="4">
    <source>
        <dbReference type="SAM" id="MobiDB-lite"/>
    </source>
</evidence>
<comment type="subunit">
    <text evidence="2">Component of the NuA4 histone acetyltransferase complex.</text>
</comment>
<dbReference type="AlphaFoldDB" id="A0A4Q4T0M4"/>
<dbReference type="Proteomes" id="UP000293360">
    <property type="component" value="Unassembled WGS sequence"/>
</dbReference>
<evidence type="ECO:0000256" key="3">
    <source>
        <dbReference type="ARBA" id="ARBA00023242"/>
    </source>
</evidence>
<protein>
    <recommendedName>
        <fullName evidence="5">Chromo domain-containing protein</fullName>
    </recommendedName>
</protein>
<evidence type="ECO:0000259" key="5">
    <source>
        <dbReference type="PROSITE" id="PS50013"/>
    </source>
</evidence>
<dbReference type="GO" id="GO:0005634">
    <property type="term" value="C:nucleus"/>
    <property type="evidence" value="ECO:0007669"/>
    <property type="project" value="UniProtKB-SubCell"/>
</dbReference>
<dbReference type="InterPro" id="IPR051219">
    <property type="entry name" value="Heterochromatin_chromo-domain"/>
</dbReference>
<sequence>MVHPDLRIDTAPQKQITPGDQGAASRPPAIDEENIWEVEALLAKWQQGRKAIYLVKWKDYADNHNTWEIPADISAELVNDFNKAYRDYRGNDLGVELLNKRRRRGKVEYYVRWKGRPDSEKSWEKEPAISRQRIREFEAKQEQGSE</sequence>
<dbReference type="SUPFAM" id="SSF54160">
    <property type="entry name" value="Chromo domain-like"/>
    <property type="match status" value="2"/>
</dbReference>
<dbReference type="PROSITE" id="PS50013">
    <property type="entry name" value="CHROMO_2"/>
    <property type="match status" value="2"/>
</dbReference>
<feature type="domain" description="Chromo" evidence="5">
    <location>
        <begin position="36"/>
        <end position="73"/>
    </location>
</feature>
<dbReference type="InterPro" id="IPR023780">
    <property type="entry name" value="Chromo_domain"/>
</dbReference>
<dbReference type="InterPro" id="IPR000953">
    <property type="entry name" value="Chromo/chromo_shadow_dom"/>
</dbReference>
<reference evidence="6 7" key="1">
    <citation type="submission" date="2018-06" db="EMBL/GenBank/DDBJ databases">
        <title>Complete Genomes of Monosporascus.</title>
        <authorList>
            <person name="Robinson A.J."/>
            <person name="Natvig D.O."/>
        </authorList>
    </citation>
    <scope>NUCLEOTIDE SEQUENCE [LARGE SCALE GENOMIC DNA]</scope>
    <source>
        <strain evidence="6 7">CBS 110550</strain>
    </source>
</reference>
<dbReference type="Gene3D" id="2.40.50.40">
    <property type="match status" value="2"/>
</dbReference>
<dbReference type="SMART" id="SM00298">
    <property type="entry name" value="CHROMO"/>
    <property type="match status" value="2"/>
</dbReference>
<evidence type="ECO:0000256" key="1">
    <source>
        <dbReference type="ARBA" id="ARBA00004123"/>
    </source>
</evidence>